<feature type="transmembrane region" description="Helical" evidence="1">
    <location>
        <begin position="38"/>
        <end position="58"/>
    </location>
</feature>
<comment type="caution">
    <text evidence="2">The sequence shown here is derived from an EMBL/GenBank/DDBJ whole genome shotgun (WGS) entry which is preliminary data.</text>
</comment>
<feature type="transmembrane region" description="Helical" evidence="1">
    <location>
        <begin position="74"/>
        <end position="99"/>
    </location>
</feature>
<dbReference type="EMBL" id="JYOV01000021">
    <property type="protein sequence ID" value="KJU90893.1"/>
    <property type="molecule type" value="Genomic_DNA"/>
</dbReference>
<accession>A0A0F3HD85</accession>
<gene>
    <name evidence="2" type="ORF">TZ96_01675</name>
</gene>
<keyword evidence="1" id="KW-0472">Membrane</keyword>
<dbReference type="Proteomes" id="UP000033405">
    <property type="component" value="Unassembled WGS sequence"/>
</dbReference>
<feature type="transmembrane region" description="Helical" evidence="1">
    <location>
        <begin position="111"/>
        <end position="130"/>
    </location>
</feature>
<evidence type="ECO:0000313" key="2">
    <source>
        <dbReference type="EMBL" id="KJU90893.1"/>
    </source>
</evidence>
<evidence type="ECO:0000256" key="1">
    <source>
        <dbReference type="SAM" id="Phobius"/>
    </source>
</evidence>
<keyword evidence="1" id="KW-0812">Transmembrane</keyword>
<keyword evidence="1" id="KW-1133">Transmembrane helix</keyword>
<proteinExistence type="predicted"/>
<evidence type="ECO:0008006" key="4">
    <source>
        <dbReference type="Google" id="ProtNLM"/>
    </source>
</evidence>
<sequence length="210" mass="24236">MEKVIKSIRLLLFFALIQLALCSCIFWSGTSLALKQSCFYFLLALLGLSGSCAFMHYLSSHNLKRDRLIDRSRFIFLFYSMMIVVNLCGVGLVLSETIVTVNLLQKEAVELILPSFFFLFGVDLVTFLPLKKWRRLQKNSSSKEVRFSFIIISILIFLRNPITILSIAFYIGLGALFLSFLFPKNLRQEVSFYGHLIRDILFVVCTFLLW</sequence>
<evidence type="ECO:0000313" key="3">
    <source>
        <dbReference type="Proteomes" id="UP000033405"/>
    </source>
</evidence>
<protein>
    <recommendedName>
        <fullName evidence="4">Immunity factor ComM</fullName>
    </recommendedName>
</protein>
<reference evidence="2 3" key="1">
    <citation type="submission" date="2015-02" db="EMBL/GenBank/DDBJ databases">
        <title>Evolution of amylase-binding proteins of oral streptococcal species.</title>
        <authorList>
            <person name="Haase E.M."/>
        </authorList>
    </citation>
    <scope>NUCLEOTIDE SEQUENCE [LARGE SCALE GENOMIC DNA]</scope>
    <source>
        <strain evidence="2 3">UC6950A</strain>
    </source>
</reference>
<dbReference type="PATRIC" id="fig|28037.218.peg.1641"/>
<feature type="transmembrane region" description="Helical" evidence="1">
    <location>
        <begin position="150"/>
        <end position="178"/>
    </location>
</feature>
<dbReference type="RefSeq" id="WP_052696573.1">
    <property type="nucleotide sequence ID" value="NZ_JYOV01000021.1"/>
</dbReference>
<dbReference type="PROSITE" id="PS51257">
    <property type="entry name" value="PROKAR_LIPOPROTEIN"/>
    <property type="match status" value="1"/>
</dbReference>
<name>A0A0F3HD85_9STRE</name>
<dbReference type="AlphaFoldDB" id="A0A0F3HD85"/>
<organism evidence="2 3">
    <name type="scientific">Streptococcus infantis</name>
    <dbReference type="NCBI Taxonomy" id="68892"/>
    <lineage>
        <taxon>Bacteria</taxon>
        <taxon>Bacillati</taxon>
        <taxon>Bacillota</taxon>
        <taxon>Bacilli</taxon>
        <taxon>Lactobacillales</taxon>
        <taxon>Streptococcaceae</taxon>
        <taxon>Streptococcus</taxon>
    </lineage>
</organism>